<dbReference type="SUPFAM" id="SSF52540">
    <property type="entry name" value="P-loop containing nucleoside triphosphate hydrolases"/>
    <property type="match status" value="1"/>
</dbReference>
<comment type="similarity">
    <text evidence="2">Belongs to the gluconokinase GntK/GntV family.</text>
</comment>
<feature type="compositionally biased region" description="Pro residues" evidence="14">
    <location>
        <begin position="644"/>
        <end position="653"/>
    </location>
</feature>
<dbReference type="CDD" id="cd02021">
    <property type="entry name" value="GntK"/>
    <property type="match status" value="1"/>
</dbReference>
<evidence type="ECO:0000256" key="10">
    <source>
        <dbReference type="ARBA" id="ARBA00022840"/>
    </source>
</evidence>
<keyword evidence="7 13" id="KW-0863">Zinc-finger</keyword>
<feature type="region of interest" description="Disordered" evidence="14">
    <location>
        <begin position="144"/>
        <end position="167"/>
    </location>
</feature>
<dbReference type="Gene3D" id="3.40.50.300">
    <property type="entry name" value="P-loop containing nucleotide triphosphate hydrolases"/>
    <property type="match status" value="1"/>
</dbReference>
<comment type="caution">
    <text evidence="16">The sequence shown here is derived from an EMBL/GenBank/DDBJ whole genome shotgun (WGS) entry which is preliminary data.</text>
</comment>
<accession>A0A9D3VG69</accession>
<dbReference type="GO" id="GO:0005975">
    <property type="term" value="P:carbohydrate metabolic process"/>
    <property type="evidence" value="ECO:0007669"/>
    <property type="project" value="InterPro"/>
</dbReference>
<dbReference type="Proteomes" id="UP000828251">
    <property type="component" value="Unassembled WGS sequence"/>
</dbReference>
<evidence type="ECO:0000256" key="13">
    <source>
        <dbReference type="PROSITE-ProRule" id="PRU00325"/>
    </source>
</evidence>
<dbReference type="SMART" id="SM00575">
    <property type="entry name" value="ZnF_PMZ"/>
    <property type="match status" value="1"/>
</dbReference>
<protein>
    <recommendedName>
        <fullName evidence="3">gluconokinase</fullName>
        <ecNumber evidence="3">2.7.1.12</ecNumber>
    </recommendedName>
    <alternativeName>
        <fullName evidence="11">Gluconate kinase</fullName>
    </alternativeName>
</protein>
<organism evidence="16 17">
    <name type="scientific">Gossypium stocksii</name>
    <dbReference type="NCBI Taxonomy" id="47602"/>
    <lineage>
        <taxon>Eukaryota</taxon>
        <taxon>Viridiplantae</taxon>
        <taxon>Streptophyta</taxon>
        <taxon>Embryophyta</taxon>
        <taxon>Tracheophyta</taxon>
        <taxon>Spermatophyta</taxon>
        <taxon>Magnoliopsida</taxon>
        <taxon>eudicotyledons</taxon>
        <taxon>Gunneridae</taxon>
        <taxon>Pentapetalae</taxon>
        <taxon>rosids</taxon>
        <taxon>malvids</taxon>
        <taxon>Malvales</taxon>
        <taxon>Malvaceae</taxon>
        <taxon>Malvoideae</taxon>
        <taxon>Gossypium</taxon>
    </lineage>
</organism>
<feature type="domain" description="SWIM-type" evidence="15">
    <location>
        <begin position="558"/>
        <end position="600"/>
    </location>
</feature>
<evidence type="ECO:0000256" key="5">
    <source>
        <dbReference type="ARBA" id="ARBA00022723"/>
    </source>
</evidence>
<evidence type="ECO:0000256" key="3">
    <source>
        <dbReference type="ARBA" id="ARBA00012054"/>
    </source>
</evidence>
<keyword evidence="6" id="KW-0547">Nucleotide-binding</keyword>
<evidence type="ECO:0000256" key="1">
    <source>
        <dbReference type="ARBA" id="ARBA00004875"/>
    </source>
</evidence>
<dbReference type="EMBL" id="JAIQCV010000007">
    <property type="protein sequence ID" value="KAH1081932.1"/>
    <property type="molecule type" value="Genomic_DNA"/>
</dbReference>
<evidence type="ECO:0000256" key="6">
    <source>
        <dbReference type="ARBA" id="ARBA00022741"/>
    </source>
</evidence>
<dbReference type="Pfam" id="PF10551">
    <property type="entry name" value="MULE"/>
    <property type="match status" value="1"/>
</dbReference>
<evidence type="ECO:0000256" key="4">
    <source>
        <dbReference type="ARBA" id="ARBA00022679"/>
    </source>
</evidence>
<dbReference type="PANTHER" id="PTHR31973:SF187">
    <property type="entry name" value="MUTATOR TRANSPOSASE MUDRA PROTEIN"/>
    <property type="match status" value="1"/>
</dbReference>
<evidence type="ECO:0000256" key="8">
    <source>
        <dbReference type="ARBA" id="ARBA00022777"/>
    </source>
</evidence>
<dbReference type="PROSITE" id="PS50966">
    <property type="entry name" value="ZF_SWIM"/>
    <property type="match status" value="1"/>
</dbReference>
<name>A0A9D3VG69_9ROSI</name>
<dbReference type="GO" id="GO:0046316">
    <property type="term" value="F:gluconokinase activity"/>
    <property type="evidence" value="ECO:0007669"/>
    <property type="project" value="UniProtKB-EC"/>
</dbReference>
<dbReference type="InterPro" id="IPR007527">
    <property type="entry name" value="Znf_SWIM"/>
</dbReference>
<feature type="region of interest" description="Disordered" evidence="14">
    <location>
        <begin position="715"/>
        <end position="744"/>
    </location>
</feature>
<dbReference type="InterPro" id="IPR006001">
    <property type="entry name" value="Therm_gnt_kin"/>
</dbReference>
<dbReference type="InterPro" id="IPR027417">
    <property type="entry name" value="P-loop_NTPase"/>
</dbReference>
<evidence type="ECO:0000256" key="11">
    <source>
        <dbReference type="ARBA" id="ARBA00029835"/>
    </source>
</evidence>
<proteinExistence type="inferred from homology"/>
<keyword evidence="17" id="KW-1185">Reference proteome</keyword>
<dbReference type="AlphaFoldDB" id="A0A9D3VG69"/>
<dbReference type="NCBIfam" id="TIGR01313">
    <property type="entry name" value="therm_gnt_kin"/>
    <property type="match status" value="1"/>
</dbReference>
<keyword evidence="8" id="KW-0418">Kinase</keyword>
<dbReference type="PANTHER" id="PTHR31973">
    <property type="entry name" value="POLYPROTEIN, PUTATIVE-RELATED"/>
    <property type="match status" value="1"/>
</dbReference>
<feature type="compositionally biased region" description="Low complexity" evidence="14">
    <location>
        <begin position="152"/>
        <end position="161"/>
    </location>
</feature>
<dbReference type="OrthoDB" id="275177at2759"/>
<evidence type="ECO:0000256" key="12">
    <source>
        <dbReference type="ARBA" id="ARBA00048090"/>
    </source>
</evidence>
<dbReference type="EC" id="2.7.1.12" evidence="3"/>
<comment type="pathway">
    <text evidence="1">Carbohydrate acid metabolism; D-gluconate degradation.</text>
</comment>
<reference evidence="16 17" key="1">
    <citation type="journal article" date="2021" name="Plant Biotechnol. J.">
        <title>Multi-omics assisted identification of the key and species-specific regulatory components of drought-tolerant mechanisms in Gossypium stocksii.</title>
        <authorList>
            <person name="Yu D."/>
            <person name="Ke L."/>
            <person name="Zhang D."/>
            <person name="Wu Y."/>
            <person name="Sun Y."/>
            <person name="Mei J."/>
            <person name="Sun J."/>
            <person name="Sun Y."/>
        </authorList>
    </citation>
    <scope>NUCLEOTIDE SEQUENCE [LARGE SCALE GENOMIC DNA]</scope>
    <source>
        <strain evidence="17">cv. E1</strain>
        <tissue evidence="16">Leaf</tissue>
    </source>
</reference>
<keyword evidence="4" id="KW-0808">Transferase</keyword>
<sequence length="773" mass="87909">MSTIGDMLAKVLNCSFLDADDFHPLSNKEKMSQGIPLSDEDRIPWLETLRGVLKDKLDNEKTVILGCSSLRKHYREILRSADADYVHGSYASRVQFVLLDAKADVLAARLEKRAAEGKHFMPATLLQSQLESLHIDEGLIDENFNENDENMSGSDVSGSDSDASERVSLDGLDMDGIEVDELCDSHDSNRLDSAHESDSDGQIWLDLENDMSNPRLKVGMLFKSKDSLKEAAKQYDVKRDFCCLVSLTKCRRAKLRALELIEGAHKAQYEKIYEYLLEVRTQNEGTTTICYLDNTLFQRMYVCLQACKDGYRAGCRRIVGLDGCFLKGYYGGYLFAAVGIDANNGIYPLAYAAVESENQASWLWFLELLAIDLEIVSSYQISFMSDKQKGLVEAIYMLFPNAETRHCVRHLHANFKKAGFRTKEMKDLLWRAARASTTREFEDVMGELRKTNQPAYDWLKEKDPAQRSRSHFSIRSQSDMLVNNLSESFNKMILEARGKPILTMMETIRTKIMLLIVKKKEEADKWKGMLCPKIKKKVDVNRKDSLRCVPSHTGGDKYQVECGPGSQHVVDLVENSCSCRNWDLTGIPCMHALAVILLKNELPETYVQTWYTKQTQLQIYSNFISPVRGHKQWAPLSNMLPILPPPLRRPPGRPTRVRRKETDEPQTLERLSKRGVEMRCSKCNRVGHNKRSCKGEVGQNIPVKRHRVAIPTQQQGTLNQQEGTPTQQAAPTQLPTAPTRQQATLRQKLPFKRKSTTVRWMTSTQEPSMTDHC</sequence>
<dbReference type="GO" id="GO:0008270">
    <property type="term" value="F:zinc ion binding"/>
    <property type="evidence" value="ECO:0007669"/>
    <property type="project" value="UniProtKB-KW"/>
</dbReference>
<dbReference type="InterPro" id="IPR018289">
    <property type="entry name" value="MULE_transposase_dom"/>
</dbReference>
<dbReference type="InterPro" id="IPR031322">
    <property type="entry name" value="Shikimate/glucono_kinase"/>
</dbReference>
<evidence type="ECO:0000256" key="2">
    <source>
        <dbReference type="ARBA" id="ARBA00008420"/>
    </source>
</evidence>
<dbReference type="Pfam" id="PF04434">
    <property type="entry name" value="SWIM"/>
    <property type="match status" value="1"/>
</dbReference>
<evidence type="ECO:0000256" key="7">
    <source>
        <dbReference type="ARBA" id="ARBA00022771"/>
    </source>
</evidence>
<evidence type="ECO:0000313" key="17">
    <source>
        <dbReference type="Proteomes" id="UP000828251"/>
    </source>
</evidence>
<gene>
    <name evidence="16" type="ORF">J1N35_021693</name>
</gene>
<dbReference type="InterPro" id="IPR006564">
    <property type="entry name" value="Znf_PMZ"/>
</dbReference>
<dbReference type="Pfam" id="PF01202">
    <property type="entry name" value="SKI"/>
    <property type="match status" value="1"/>
</dbReference>
<evidence type="ECO:0000256" key="14">
    <source>
        <dbReference type="SAM" id="MobiDB-lite"/>
    </source>
</evidence>
<keyword evidence="5" id="KW-0479">Metal-binding</keyword>
<keyword evidence="9" id="KW-0862">Zinc</keyword>
<evidence type="ECO:0000256" key="9">
    <source>
        <dbReference type="ARBA" id="ARBA00022833"/>
    </source>
</evidence>
<comment type="catalytic activity">
    <reaction evidence="12">
        <text>D-gluconate + ATP = 6-phospho-D-gluconate + ADP + H(+)</text>
        <dbReference type="Rhea" id="RHEA:19433"/>
        <dbReference type="ChEBI" id="CHEBI:15378"/>
        <dbReference type="ChEBI" id="CHEBI:18391"/>
        <dbReference type="ChEBI" id="CHEBI:30616"/>
        <dbReference type="ChEBI" id="CHEBI:58759"/>
        <dbReference type="ChEBI" id="CHEBI:456216"/>
        <dbReference type="EC" id="2.7.1.12"/>
    </reaction>
</comment>
<feature type="region of interest" description="Disordered" evidence="14">
    <location>
        <begin position="644"/>
        <end position="666"/>
    </location>
</feature>
<dbReference type="GO" id="GO:0005524">
    <property type="term" value="F:ATP binding"/>
    <property type="evidence" value="ECO:0007669"/>
    <property type="project" value="UniProtKB-KW"/>
</dbReference>
<evidence type="ECO:0000259" key="15">
    <source>
        <dbReference type="PROSITE" id="PS50966"/>
    </source>
</evidence>
<evidence type="ECO:0000313" key="16">
    <source>
        <dbReference type="EMBL" id="KAH1081932.1"/>
    </source>
</evidence>
<keyword evidence="10" id="KW-0067">ATP-binding</keyword>